<dbReference type="InterPro" id="IPR035906">
    <property type="entry name" value="MetI-like_sf"/>
</dbReference>
<keyword evidence="5 7" id="KW-1133">Transmembrane helix</keyword>
<keyword evidence="10" id="KW-1185">Reference proteome</keyword>
<name>A0A6N7V5F1_9FIRM</name>
<keyword evidence="4 7" id="KW-0812">Transmembrane</keyword>
<dbReference type="PANTHER" id="PTHR30151">
    <property type="entry name" value="ALKANE SULFONATE ABC TRANSPORTER-RELATED, MEMBRANE SUBUNIT"/>
    <property type="match status" value="1"/>
</dbReference>
<dbReference type="AlphaFoldDB" id="A0A6N7V5F1"/>
<dbReference type="FunFam" id="1.10.3720.10:FF:000003">
    <property type="entry name" value="Aliphatic sulfonate ABC transporter permease"/>
    <property type="match status" value="1"/>
</dbReference>
<evidence type="ECO:0000256" key="6">
    <source>
        <dbReference type="ARBA" id="ARBA00023136"/>
    </source>
</evidence>
<feature type="transmembrane region" description="Helical" evidence="7">
    <location>
        <begin position="12"/>
        <end position="32"/>
    </location>
</feature>
<feature type="transmembrane region" description="Helical" evidence="7">
    <location>
        <begin position="176"/>
        <end position="204"/>
    </location>
</feature>
<comment type="subcellular location">
    <subcellularLocation>
        <location evidence="1 7">Cell membrane</location>
        <topology evidence="1 7">Multi-pass membrane protein</topology>
    </subcellularLocation>
</comment>
<evidence type="ECO:0000256" key="3">
    <source>
        <dbReference type="ARBA" id="ARBA00022475"/>
    </source>
</evidence>
<dbReference type="Pfam" id="PF00528">
    <property type="entry name" value="BPD_transp_1"/>
    <property type="match status" value="1"/>
</dbReference>
<dbReference type="CDD" id="cd06261">
    <property type="entry name" value="TM_PBP2"/>
    <property type="match status" value="1"/>
</dbReference>
<evidence type="ECO:0000256" key="7">
    <source>
        <dbReference type="RuleBase" id="RU363032"/>
    </source>
</evidence>
<reference evidence="9 10" key="1">
    <citation type="submission" date="2019-08" db="EMBL/GenBank/DDBJ databases">
        <title>In-depth cultivation of the pig gut microbiome towards novel bacterial diversity and tailored functional studies.</title>
        <authorList>
            <person name="Wylensek D."/>
            <person name="Hitch T.C.A."/>
            <person name="Clavel T."/>
        </authorList>
    </citation>
    <scope>NUCLEOTIDE SEQUENCE [LARGE SCALE GENOMIC DNA]</scope>
    <source>
        <strain evidence="9 10">68-1-5</strain>
    </source>
</reference>
<feature type="domain" description="ABC transmembrane type-1" evidence="8">
    <location>
        <begin position="70"/>
        <end position="250"/>
    </location>
</feature>
<evidence type="ECO:0000256" key="5">
    <source>
        <dbReference type="ARBA" id="ARBA00022989"/>
    </source>
</evidence>
<keyword evidence="6 7" id="KW-0472">Membrane</keyword>
<feature type="transmembrane region" description="Helical" evidence="7">
    <location>
        <begin position="231"/>
        <end position="254"/>
    </location>
</feature>
<evidence type="ECO:0000259" key="8">
    <source>
        <dbReference type="PROSITE" id="PS50928"/>
    </source>
</evidence>
<comment type="similarity">
    <text evidence="7">Belongs to the binding-protein-dependent transport system permease family.</text>
</comment>
<feature type="transmembrane region" description="Helical" evidence="7">
    <location>
        <begin position="77"/>
        <end position="98"/>
    </location>
</feature>
<dbReference type="RefSeq" id="WP_154478061.1">
    <property type="nucleotide sequence ID" value="NZ_VULY01000018.1"/>
</dbReference>
<accession>A0A6N7V5F1</accession>
<dbReference type="EMBL" id="VULY01000018">
    <property type="protein sequence ID" value="MSR94412.1"/>
    <property type="molecule type" value="Genomic_DNA"/>
</dbReference>
<comment type="caution">
    <text evidence="9">The sequence shown here is derived from an EMBL/GenBank/DDBJ whole genome shotgun (WGS) entry which is preliminary data.</text>
</comment>
<evidence type="ECO:0000313" key="10">
    <source>
        <dbReference type="Proteomes" id="UP000434409"/>
    </source>
</evidence>
<keyword evidence="3" id="KW-1003">Cell membrane</keyword>
<dbReference type="PROSITE" id="PS50928">
    <property type="entry name" value="ABC_TM1"/>
    <property type="match status" value="1"/>
</dbReference>
<sequence>MKKKQNSYKIDFVNFIVPVGFLAAWVLLPAILHTPEYLIPSLKKTGMGLVDFVFGTFRMSPYAGTFWKHSVASWHRVLAGFLIASFLGTVAGMLTGYFQMGRRLLDPFIHMIRMVPGIGWFPLAMVWFGVGNRTTVFLITLAAFFPVYVNTLRAVRDVPPMLLDVGRVMGAGKWQLFKMVILPLSLPGIFTGLRLGMGICWAYLVLGELTGVNEGLGAVMMDARMLGNVDMIIVCMIVIAVWGRIGDLLLLFLYRRVKKETDPYEGE</sequence>
<evidence type="ECO:0000256" key="4">
    <source>
        <dbReference type="ARBA" id="ARBA00022692"/>
    </source>
</evidence>
<proteinExistence type="inferred from homology"/>
<gene>
    <name evidence="9" type="ORF">FYJ34_09125</name>
</gene>
<keyword evidence="2 7" id="KW-0813">Transport</keyword>
<organism evidence="9 10">
    <name type="scientific">Suipraeoptans intestinalis</name>
    <dbReference type="NCBI Taxonomy" id="2606628"/>
    <lineage>
        <taxon>Bacteria</taxon>
        <taxon>Bacillati</taxon>
        <taxon>Bacillota</taxon>
        <taxon>Clostridia</taxon>
        <taxon>Lachnospirales</taxon>
        <taxon>Lachnospiraceae</taxon>
        <taxon>Suipraeoptans</taxon>
    </lineage>
</organism>
<evidence type="ECO:0000256" key="2">
    <source>
        <dbReference type="ARBA" id="ARBA00022448"/>
    </source>
</evidence>
<evidence type="ECO:0000256" key="1">
    <source>
        <dbReference type="ARBA" id="ARBA00004651"/>
    </source>
</evidence>
<dbReference type="Proteomes" id="UP000434409">
    <property type="component" value="Unassembled WGS sequence"/>
</dbReference>
<protein>
    <submittedName>
        <fullName evidence="9">ABC transporter permease</fullName>
    </submittedName>
</protein>
<dbReference type="SUPFAM" id="SSF161098">
    <property type="entry name" value="MetI-like"/>
    <property type="match status" value="1"/>
</dbReference>
<dbReference type="GO" id="GO:0005886">
    <property type="term" value="C:plasma membrane"/>
    <property type="evidence" value="ECO:0007669"/>
    <property type="project" value="UniProtKB-SubCell"/>
</dbReference>
<dbReference type="GO" id="GO:0042918">
    <property type="term" value="P:alkanesulfonate transmembrane transport"/>
    <property type="evidence" value="ECO:0007669"/>
    <property type="project" value="UniProtKB-ARBA"/>
</dbReference>
<evidence type="ECO:0000313" key="9">
    <source>
        <dbReference type="EMBL" id="MSR94412.1"/>
    </source>
</evidence>
<dbReference type="Gene3D" id="1.10.3720.10">
    <property type="entry name" value="MetI-like"/>
    <property type="match status" value="1"/>
</dbReference>
<dbReference type="InterPro" id="IPR000515">
    <property type="entry name" value="MetI-like"/>
</dbReference>
<feature type="transmembrane region" description="Helical" evidence="7">
    <location>
        <begin position="110"/>
        <end position="130"/>
    </location>
</feature>
<dbReference type="PANTHER" id="PTHR30151:SF38">
    <property type="entry name" value="ALIPHATIC SULFONATES TRANSPORT PERMEASE PROTEIN SSUC-RELATED"/>
    <property type="match status" value="1"/>
</dbReference>
<feature type="transmembrane region" description="Helical" evidence="7">
    <location>
        <begin position="136"/>
        <end position="155"/>
    </location>
</feature>